<dbReference type="NCBIfam" id="NF009814">
    <property type="entry name" value="PRK13299.1"/>
    <property type="match status" value="1"/>
</dbReference>
<dbReference type="Pfam" id="PF13735">
    <property type="entry name" value="tRNA_NucTran2_2"/>
    <property type="match status" value="1"/>
</dbReference>
<feature type="binding site" evidence="11">
    <location>
        <position position="155"/>
    </location>
    <ligand>
        <name>ATP</name>
        <dbReference type="ChEBI" id="CHEBI:30616"/>
    </ligand>
</feature>
<evidence type="ECO:0000256" key="9">
    <source>
        <dbReference type="ARBA" id="ARBA00022842"/>
    </source>
</evidence>
<evidence type="ECO:0000313" key="16">
    <source>
        <dbReference type="Proteomes" id="UP000199687"/>
    </source>
</evidence>
<dbReference type="HAMAP" id="MF_01263">
    <property type="entry name" value="CCA_bact_type3"/>
    <property type="match status" value="1"/>
</dbReference>
<comment type="similarity">
    <text evidence="11">Belongs to the tRNA nucleotidyltransferase/poly(A) polymerase family. Bacterial CCA-adding enzyme type 3 subfamily.</text>
</comment>
<feature type="binding site" evidence="11">
    <location>
        <position position="43"/>
    </location>
    <ligand>
        <name>Mg(2+)</name>
        <dbReference type="ChEBI" id="CHEBI:18420"/>
    </ligand>
</feature>
<evidence type="ECO:0000313" key="15">
    <source>
        <dbReference type="EMBL" id="SER12737.1"/>
    </source>
</evidence>
<dbReference type="Gene3D" id="1.10.3090.10">
    <property type="entry name" value="cca-adding enzyme, domain 2"/>
    <property type="match status" value="1"/>
</dbReference>
<keyword evidence="16" id="KW-1185">Reference proteome</keyword>
<dbReference type="InterPro" id="IPR023068">
    <property type="entry name" value="CCA-adding_enz_firmicutes"/>
</dbReference>
<keyword evidence="2 11" id="KW-0808">Transferase</keyword>
<reference evidence="15 16" key="1">
    <citation type="submission" date="2016-10" db="EMBL/GenBank/DDBJ databases">
        <authorList>
            <person name="de Groot N.N."/>
        </authorList>
    </citation>
    <scope>NUCLEOTIDE SEQUENCE [LARGE SCALE GENOMIC DNA]</scope>
    <source>
        <strain evidence="15 16">CGMCC 1.7727</strain>
    </source>
</reference>
<evidence type="ECO:0000256" key="10">
    <source>
        <dbReference type="ARBA" id="ARBA00022884"/>
    </source>
</evidence>
<dbReference type="InterPro" id="IPR050264">
    <property type="entry name" value="Bact_CCA-adding_enz_type3_sf"/>
</dbReference>
<feature type="binding site" evidence="11">
    <location>
        <position position="28"/>
    </location>
    <ligand>
        <name>ATP</name>
        <dbReference type="ChEBI" id="CHEBI:30616"/>
    </ligand>
</feature>
<dbReference type="GO" id="GO:0042245">
    <property type="term" value="P:RNA repair"/>
    <property type="evidence" value="ECO:0007669"/>
    <property type="project" value="UniProtKB-KW"/>
</dbReference>
<keyword evidence="7 11" id="KW-0692">RNA repair</keyword>
<dbReference type="STRING" id="531814.SAMN04487944_101324"/>
<dbReference type="Gene3D" id="1.10.246.80">
    <property type="match status" value="1"/>
</dbReference>
<feature type="binding site" evidence="11">
    <location>
        <position position="155"/>
    </location>
    <ligand>
        <name>CTP</name>
        <dbReference type="ChEBI" id="CHEBI:37563"/>
    </ligand>
</feature>
<comment type="catalytic activity">
    <reaction evidence="11">
        <text>a tRNA precursor + 2 CTP + ATP = a tRNA with a 3' CCA end + 3 diphosphate</text>
        <dbReference type="Rhea" id="RHEA:14433"/>
        <dbReference type="Rhea" id="RHEA-COMP:10465"/>
        <dbReference type="Rhea" id="RHEA-COMP:10468"/>
        <dbReference type="ChEBI" id="CHEBI:30616"/>
        <dbReference type="ChEBI" id="CHEBI:33019"/>
        <dbReference type="ChEBI" id="CHEBI:37563"/>
        <dbReference type="ChEBI" id="CHEBI:74896"/>
        <dbReference type="ChEBI" id="CHEBI:83071"/>
        <dbReference type="EC" id="2.7.7.72"/>
    </reaction>
</comment>
<evidence type="ECO:0000256" key="5">
    <source>
        <dbReference type="ARBA" id="ARBA00022723"/>
    </source>
</evidence>
<keyword evidence="4 11" id="KW-0548">Nucleotidyltransferase</keyword>
<dbReference type="EMBL" id="FOGL01000001">
    <property type="protein sequence ID" value="SER12737.1"/>
    <property type="molecule type" value="Genomic_DNA"/>
</dbReference>
<comment type="cofactor">
    <cofactor evidence="1 11">
        <name>Mg(2+)</name>
        <dbReference type="ChEBI" id="CHEBI:18420"/>
    </cofactor>
</comment>
<feature type="binding site" evidence="11">
    <location>
        <position position="158"/>
    </location>
    <ligand>
        <name>ATP</name>
        <dbReference type="ChEBI" id="CHEBI:30616"/>
    </ligand>
</feature>
<comment type="catalytic activity">
    <reaction evidence="11">
        <text>a tRNA with a 3' CCA end + 2 CTP + ATP = a tRNA with a 3' CCACCA end + 3 diphosphate</text>
        <dbReference type="Rhea" id="RHEA:76235"/>
        <dbReference type="Rhea" id="RHEA-COMP:10468"/>
        <dbReference type="Rhea" id="RHEA-COMP:18655"/>
        <dbReference type="ChEBI" id="CHEBI:30616"/>
        <dbReference type="ChEBI" id="CHEBI:33019"/>
        <dbReference type="ChEBI" id="CHEBI:37563"/>
        <dbReference type="ChEBI" id="CHEBI:83071"/>
        <dbReference type="ChEBI" id="CHEBI:195187"/>
    </reaction>
</comment>
<feature type="binding site" evidence="11">
    <location>
        <position position="31"/>
    </location>
    <ligand>
        <name>CTP</name>
        <dbReference type="ChEBI" id="CHEBI:37563"/>
    </ligand>
</feature>
<dbReference type="Proteomes" id="UP000199687">
    <property type="component" value="Unassembled WGS sequence"/>
</dbReference>
<dbReference type="Pfam" id="PF12627">
    <property type="entry name" value="PolyA_pol_RNAbd"/>
    <property type="match status" value="1"/>
</dbReference>
<keyword evidence="5 11" id="KW-0479">Metal-binding</keyword>
<keyword evidence="6 11" id="KW-0547">Nucleotide-binding</keyword>
<feature type="binding site" evidence="11">
    <location>
        <position position="112"/>
    </location>
    <ligand>
        <name>CTP</name>
        <dbReference type="ChEBI" id="CHEBI:37563"/>
    </ligand>
</feature>
<dbReference type="GO" id="GO:0000049">
    <property type="term" value="F:tRNA binding"/>
    <property type="evidence" value="ECO:0007669"/>
    <property type="project" value="UniProtKB-UniRule"/>
</dbReference>
<dbReference type="EC" id="2.7.7.72" evidence="11"/>
<evidence type="ECO:0000256" key="4">
    <source>
        <dbReference type="ARBA" id="ARBA00022695"/>
    </source>
</evidence>
<feature type="binding site" evidence="11">
    <location>
        <position position="158"/>
    </location>
    <ligand>
        <name>CTP</name>
        <dbReference type="ChEBI" id="CHEBI:37563"/>
    </ligand>
</feature>
<evidence type="ECO:0000256" key="8">
    <source>
        <dbReference type="ARBA" id="ARBA00022840"/>
    </source>
</evidence>
<dbReference type="InterPro" id="IPR002646">
    <property type="entry name" value="PolA_pol_head_dom"/>
</dbReference>
<evidence type="ECO:0000259" key="14">
    <source>
        <dbReference type="Pfam" id="PF13735"/>
    </source>
</evidence>
<dbReference type="AlphaFoldDB" id="A0A1H9LNF4"/>
<feature type="domain" description="Poly A polymerase head" evidence="12">
    <location>
        <begin position="23"/>
        <end position="143"/>
    </location>
</feature>
<comment type="function">
    <text evidence="11">Catalyzes the addition and repair of the essential 3'-terminal CCA sequence in tRNAs without using a nucleic acid template. Adds these three nucleotides in the order of C, C, and A to the tRNA nucleotide-73, using CTP and ATP as substrates and producing inorganic pyrophosphate. tRNA 3'-terminal CCA addition is required both for tRNA processing and repair. Also involved in tRNA surveillance by mediating tandem CCA addition to generate a CCACCA at the 3' terminus of unstable tRNAs. While stable tRNAs receive only 3'-terminal CCA, unstable tRNAs are marked with CCACCA and rapidly degraded.</text>
</comment>
<dbReference type="Pfam" id="PF01743">
    <property type="entry name" value="PolyA_pol"/>
    <property type="match status" value="1"/>
</dbReference>
<evidence type="ECO:0000259" key="12">
    <source>
        <dbReference type="Pfam" id="PF01743"/>
    </source>
</evidence>
<keyword evidence="9 11" id="KW-0460">Magnesium</keyword>
<organism evidence="15 16">
    <name type="scientific">Gracilibacillus ureilyticus</name>
    <dbReference type="NCBI Taxonomy" id="531814"/>
    <lineage>
        <taxon>Bacteria</taxon>
        <taxon>Bacillati</taxon>
        <taxon>Bacillota</taxon>
        <taxon>Bacilli</taxon>
        <taxon>Bacillales</taxon>
        <taxon>Bacillaceae</taxon>
        <taxon>Gracilibacillus</taxon>
    </lineage>
</organism>
<feature type="domain" description="tRNA nucleotidyltransferase/poly(A) polymerase RNA and SrmB- binding" evidence="13">
    <location>
        <begin position="170"/>
        <end position="229"/>
    </location>
</feature>
<feature type="binding site" evidence="11">
    <location>
        <position position="41"/>
    </location>
    <ligand>
        <name>Mg(2+)</name>
        <dbReference type="ChEBI" id="CHEBI:18420"/>
    </ligand>
</feature>
<feature type="binding site" evidence="11">
    <location>
        <position position="161"/>
    </location>
    <ligand>
        <name>CTP</name>
        <dbReference type="ChEBI" id="CHEBI:37563"/>
    </ligand>
</feature>
<protein>
    <recommendedName>
        <fullName evidence="11">CCA-adding enzyme</fullName>
        <ecNumber evidence="11">2.7.7.72</ecNumber>
    </recommendedName>
    <alternativeName>
        <fullName evidence="11">CCA tRNA nucleotidyltransferase</fullName>
    </alternativeName>
    <alternativeName>
        <fullName evidence="11">tRNA CCA-pyrophosphorylase</fullName>
    </alternativeName>
    <alternativeName>
        <fullName evidence="11">tRNA adenylyl-/cytidylyl- transferase</fullName>
    </alternativeName>
    <alternativeName>
        <fullName evidence="11">tRNA nucleotidyltransferase</fullName>
    </alternativeName>
    <alternativeName>
        <fullName evidence="11">tRNA-NT</fullName>
    </alternativeName>
</protein>
<comment type="miscellaneous">
    <text evidence="11">A single active site specifically recognizes both ATP and CTP and is responsible for their addition.</text>
</comment>
<accession>A0A1H9LNF4</accession>
<evidence type="ECO:0000256" key="3">
    <source>
        <dbReference type="ARBA" id="ARBA00022694"/>
    </source>
</evidence>
<dbReference type="PANTHER" id="PTHR46173:SF1">
    <property type="entry name" value="CCA TRNA NUCLEOTIDYLTRANSFERASE 1, MITOCHONDRIAL"/>
    <property type="match status" value="1"/>
</dbReference>
<feature type="binding site" evidence="11">
    <location>
        <position position="164"/>
    </location>
    <ligand>
        <name>CTP</name>
        <dbReference type="ChEBI" id="CHEBI:37563"/>
    </ligand>
</feature>
<gene>
    <name evidence="11" type="primary">cca</name>
    <name evidence="15" type="ORF">SAMN04487944_101324</name>
</gene>
<feature type="domain" description="CCA-adding enzyme C-terminal" evidence="14">
    <location>
        <begin position="256"/>
        <end position="390"/>
    </location>
</feature>
<dbReference type="InterPro" id="IPR032828">
    <property type="entry name" value="PolyA_RNA-bd"/>
</dbReference>
<feature type="binding site" evidence="11">
    <location>
        <position position="161"/>
    </location>
    <ligand>
        <name>ATP</name>
        <dbReference type="ChEBI" id="CHEBI:30616"/>
    </ligand>
</feature>
<name>A0A1H9LNF4_9BACI</name>
<feature type="binding site" evidence="11">
    <location>
        <position position="164"/>
    </location>
    <ligand>
        <name>ATP</name>
        <dbReference type="ChEBI" id="CHEBI:30616"/>
    </ligand>
</feature>
<sequence length="401" mass="46653">MNESAFQKARPLIQVFIKQQYEAYIIGGAVRDHLLGRHISDIDIATSARPEEVMNLFEKVIPTGIKHGTVLVQYEDESYEVTTFRQESDYEDYRHPNQVQYVMDIKEDLARRDFTFNAIAMDVNFSIIDPFDGTTDIQKQIIRTVGNANERFSEDPLRMMRAIRFNSQLGFSIEKKTMEAIKRNASLLSHISMERIADEWKKLLSGKFFSKCIDILFYTGLYNYLPVIAENRTIQEKIKQLKEPLPTFSVMIAYLTISQPEVSVSEWTNSWKLSNMTKRESIQLMEAINTWKNGEKNWAIYNLPKDLLNQFVLLYNLLYKSAVSEKEIYEMKAALPISNRSQLAFKGNHVLEIFPERTPGNWIKDLLTEVEKSVINGQLKNDRKMISEWVMDERDKEGPTN</sequence>
<feature type="binding site" evidence="11">
    <location>
        <position position="28"/>
    </location>
    <ligand>
        <name>CTP</name>
        <dbReference type="ChEBI" id="CHEBI:37563"/>
    </ligand>
</feature>
<keyword evidence="3 11" id="KW-0819">tRNA processing</keyword>
<dbReference type="GO" id="GO:0000287">
    <property type="term" value="F:magnesium ion binding"/>
    <property type="evidence" value="ECO:0007669"/>
    <property type="project" value="UniProtKB-UniRule"/>
</dbReference>
<dbReference type="SUPFAM" id="SSF81301">
    <property type="entry name" value="Nucleotidyltransferase"/>
    <property type="match status" value="1"/>
</dbReference>
<keyword evidence="8 11" id="KW-0067">ATP-binding</keyword>
<feature type="binding site" evidence="11">
    <location>
        <position position="31"/>
    </location>
    <ligand>
        <name>ATP</name>
        <dbReference type="ChEBI" id="CHEBI:30616"/>
    </ligand>
</feature>
<dbReference type="GO" id="GO:0005524">
    <property type="term" value="F:ATP binding"/>
    <property type="evidence" value="ECO:0007669"/>
    <property type="project" value="UniProtKB-UniRule"/>
</dbReference>
<feature type="binding site" evidence="11">
    <location>
        <position position="112"/>
    </location>
    <ligand>
        <name>ATP</name>
        <dbReference type="ChEBI" id="CHEBI:30616"/>
    </ligand>
</feature>
<evidence type="ECO:0000256" key="11">
    <source>
        <dbReference type="HAMAP-Rule" id="MF_01263"/>
    </source>
</evidence>
<dbReference type="RefSeq" id="WP_089738302.1">
    <property type="nucleotide sequence ID" value="NZ_FOGL01000001.1"/>
</dbReference>
<dbReference type="InterPro" id="IPR032810">
    <property type="entry name" value="CCA-adding_enz_C"/>
</dbReference>
<dbReference type="GO" id="GO:0001680">
    <property type="term" value="P:tRNA 3'-terminal CCA addition"/>
    <property type="evidence" value="ECO:0007669"/>
    <property type="project" value="UniProtKB-UniRule"/>
</dbReference>
<proteinExistence type="inferred from homology"/>
<evidence type="ECO:0000256" key="6">
    <source>
        <dbReference type="ARBA" id="ARBA00022741"/>
    </source>
</evidence>
<evidence type="ECO:0000256" key="7">
    <source>
        <dbReference type="ARBA" id="ARBA00022800"/>
    </source>
</evidence>
<dbReference type="GO" id="GO:0004810">
    <property type="term" value="F:CCA tRNA nucleotidyltransferase activity"/>
    <property type="evidence" value="ECO:0007669"/>
    <property type="project" value="UniProtKB-UniRule"/>
</dbReference>
<dbReference type="OrthoDB" id="9805698at2"/>
<comment type="subunit">
    <text evidence="11">Homodimer.</text>
</comment>
<evidence type="ECO:0000256" key="2">
    <source>
        <dbReference type="ARBA" id="ARBA00022679"/>
    </source>
</evidence>
<dbReference type="InterPro" id="IPR043519">
    <property type="entry name" value="NT_sf"/>
</dbReference>
<dbReference type="CDD" id="cd05398">
    <property type="entry name" value="NT_ClassII-CCAase"/>
    <property type="match status" value="1"/>
</dbReference>
<evidence type="ECO:0000256" key="1">
    <source>
        <dbReference type="ARBA" id="ARBA00001946"/>
    </source>
</evidence>
<dbReference type="PANTHER" id="PTHR46173">
    <property type="entry name" value="CCA TRNA NUCLEOTIDYLTRANSFERASE 1, MITOCHONDRIAL"/>
    <property type="match status" value="1"/>
</dbReference>
<dbReference type="GO" id="GO:0160016">
    <property type="term" value="F:CCACCA tRNA nucleotidyltransferase activity"/>
    <property type="evidence" value="ECO:0007669"/>
    <property type="project" value="RHEA"/>
</dbReference>
<evidence type="ECO:0000259" key="13">
    <source>
        <dbReference type="Pfam" id="PF12627"/>
    </source>
</evidence>
<keyword evidence="10 11" id="KW-0694">RNA-binding</keyword>
<dbReference type="Gene3D" id="3.30.460.10">
    <property type="entry name" value="Beta Polymerase, domain 2"/>
    <property type="match status" value="1"/>
</dbReference>
<dbReference type="SUPFAM" id="SSF81891">
    <property type="entry name" value="Poly A polymerase C-terminal region-like"/>
    <property type="match status" value="1"/>
</dbReference>